<keyword evidence="2" id="KW-1133">Transmembrane helix</keyword>
<proteinExistence type="predicted"/>
<name>A0A6A6HE91_VIRVR</name>
<dbReference type="PANTHER" id="PTHR47473:SF1">
    <property type="entry name" value="METHYLTRANSFERASE DOMAIN-CONTAINING PROTEIN"/>
    <property type="match status" value="1"/>
</dbReference>
<dbReference type="Gene3D" id="3.40.50.150">
    <property type="entry name" value="Vaccinia Virus protein VP39"/>
    <property type="match status" value="1"/>
</dbReference>
<dbReference type="Pfam" id="PF11899">
    <property type="entry name" value="DUF3419"/>
    <property type="match status" value="1"/>
</dbReference>
<dbReference type="AlphaFoldDB" id="A0A6A6HE91"/>
<dbReference type="SUPFAM" id="SSF53335">
    <property type="entry name" value="S-adenosyl-L-methionine-dependent methyltransferases"/>
    <property type="match status" value="1"/>
</dbReference>
<protein>
    <recommendedName>
        <fullName evidence="5">Betaine lipid synthase</fullName>
    </recommendedName>
</protein>
<feature type="compositionally biased region" description="Polar residues" evidence="1">
    <location>
        <begin position="198"/>
        <end position="216"/>
    </location>
</feature>
<evidence type="ECO:0000313" key="3">
    <source>
        <dbReference type="EMBL" id="KAF2236159.1"/>
    </source>
</evidence>
<gene>
    <name evidence="3" type="ORF">EV356DRAFT_464250</name>
</gene>
<dbReference type="Proteomes" id="UP000800092">
    <property type="component" value="Unassembled WGS sequence"/>
</dbReference>
<dbReference type="CDD" id="cd02440">
    <property type="entry name" value="AdoMet_MTases"/>
    <property type="match status" value="1"/>
</dbReference>
<evidence type="ECO:0000256" key="1">
    <source>
        <dbReference type="SAM" id="MobiDB-lite"/>
    </source>
</evidence>
<keyword evidence="2" id="KW-0812">Transmembrane</keyword>
<keyword evidence="2" id="KW-0472">Membrane</keyword>
<evidence type="ECO:0008006" key="5">
    <source>
        <dbReference type="Google" id="ProtNLM"/>
    </source>
</evidence>
<dbReference type="Pfam" id="PF13489">
    <property type="entry name" value="Methyltransf_23"/>
    <property type="match status" value="1"/>
</dbReference>
<feature type="region of interest" description="Disordered" evidence="1">
    <location>
        <begin position="192"/>
        <end position="216"/>
    </location>
</feature>
<organism evidence="3 4">
    <name type="scientific">Viridothelium virens</name>
    <name type="common">Speckled blister lichen</name>
    <name type="synonym">Trypethelium virens</name>
    <dbReference type="NCBI Taxonomy" id="1048519"/>
    <lineage>
        <taxon>Eukaryota</taxon>
        <taxon>Fungi</taxon>
        <taxon>Dikarya</taxon>
        <taxon>Ascomycota</taxon>
        <taxon>Pezizomycotina</taxon>
        <taxon>Dothideomycetes</taxon>
        <taxon>Dothideomycetes incertae sedis</taxon>
        <taxon>Trypetheliales</taxon>
        <taxon>Trypetheliaceae</taxon>
        <taxon>Viridothelium</taxon>
    </lineage>
</organism>
<evidence type="ECO:0000313" key="4">
    <source>
        <dbReference type="Proteomes" id="UP000800092"/>
    </source>
</evidence>
<keyword evidence="4" id="KW-1185">Reference proteome</keyword>
<reference evidence="3" key="1">
    <citation type="journal article" date="2020" name="Stud. Mycol.">
        <title>101 Dothideomycetes genomes: a test case for predicting lifestyles and emergence of pathogens.</title>
        <authorList>
            <person name="Haridas S."/>
            <person name="Albert R."/>
            <person name="Binder M."/>
            <person name="Bloem J."/>
            <person name="Labutti K."/>
            <person name="Salamov A."/>
            <person name="Andreopoulos B."/>
            <person name="Baker S."/>
            <person name="Barry K."/>
            <person name="Bills G."/>
            <person name="Bluhm B."/>
            <person name="Cannon C."/>
            <person name="Castanera R."/>
            <person name="Culley D."/>
            <person name="Daum C."/>
            <person name="Ezra D."/>
            <person name="Gonzalez J."/>
            <person name="Henrissat B."/>
            <person name="Kuo A."/>
            <person name="Liang C."/>
            <person name="Lipzen A."/>
            <person name="Lutzoni F."/>
            <person name="Magnuson J."/>
            <person name="Mondo S."/>
            <person name="Nolan M."/>
            <person name="Ohm R."/>
            <person name="Pangilinan J."/>
            <person name="Park H.-J."/>
            <person name="Ramirez L."/>
            <person name="Alfaro M."/>
            <person name="Sun H."/>
            <person name="Tritt A."/>
            <person name="Yoshinaga Y."/>
            <person name="Zwiers L.-H."/>
            <person name="Turgeon B."/>
            <person name="Goodwin S."/>
            <person name="Spatafora J."/>
            <person name="Crous P."/>
            <person name="Grigoriev I."/>
        </authorList>
    </citation>
    <scope>NUCLEOTIDE SEQUENCE</scope>
    <source>
        <strain evidence="3">Tuck. ex Michener</strain>
    </source>
</reference>
<feature type="transmembrane region" description="Helical" evidence="2">
    <location>
        <begin position="20"/>
        <end position="40"/>
    </location>
</feature>
<sequence>MAAFESALKLLNDPLNQIGLASVAVLILLIVVFVASFGNLKFSLSFGETIHSYSRFIYGCFLKPHTGDASGNQQDALESFYKAQASIYDATRQRLLHGREDMLGLVAAQLKYRRETGALVRKPVWVDIGGGTGYNVEAMSQFLDVPTFFKSVYVVDFSPSLCKVAIDRFERLGWKNVKVLCQDARSFRLEDHEELGSGRNSPTSITQTKYGLQESSSSSGADIITMSYSLSMIPEFYPVIDSIPSFLAPTGIIGVADFYVQSRADYQSRNYTGGDIDRHCNWGSRVFWRGWFDIDRVSLEAARRDYLEYKFGTIISVNARNHFCGVRIPYYIWIGCPKETGSSGTKLAELDAAATESPYLSALDLQRKSLEEARKSTSVDIHSKAYESAIVNLAASLPLPASWYQSHHWRIYYDNSLPKHKQFNSEYIYAFTWEDARADARILKIQEDDVILAVTSAGDNALSYALQQPKRIHAVDLNPAQNHLLELKIAAFTALGYSDIWKLFGEGKHEQFRSLLVEKLSPHMSSLAFQFWLHNGERTFVRRGLYYTGGSRHALNLVKWLFRLLGLTQEVERLCAARTLNEQREIWQKSIRRVLLSRILSWTIVGNERWLWKALGVPPAQREMIEHDYLRQSGISENSESEILPTAQRGIRWGRAIWEYMVNTLDPLVNTTLVSDDNHYYLLCLQGCYSRRCHPDYLTPKAHTKLSRPNAFDGLRIHTDEMNEVIARMTPSTLTIAVLMDSMDWMDPKSSAAEEQIQKLHRALKVGGRVLIRSSGLSPWYVKKFEEGGFVAKRVAARFPGSCIDRVNMYASTWLFTKVPEVSREMPEVSMVDSHGSLEKLNI</sequence>
<dbReference type="InterPro" id="IPR021829">
    <property type="entry name" value="DUF3419"/>
</dbReference>
<dbReference type="PANTHER" id="PTHR47473">
    <property type="entry name" value="BTA1P"/>
    <property type="match status" value="1"/>
</dbReference>
<dbReference type="EMBL" id="ML991787">
    <property type="protein sequence ID" value="KAF2236159.1"/>
    <property type="molecule type" value="Genomic_DNA"/>
</dbReference>
<dbReference type="InterPro" id="IPR029063">
    <property type="entry name" value="SAM-dependent_MTases_sf"/>
</dbReference>
<dbReference type="OrthoDB" id="10253390at2759"/>
<evidence type="ECO:0000256" key="2">
    <source>
        <dbReference type="SAM" id="Phobius"/>
    </source>
</evidence>
<accession>A0A6A6HE91</accession>